<proteinExistence type="predicted"/>
<name>A0A8T0F1C1_ARGBR</name>
<comment type="caution">
    <text evidence="1">The sequence shown here is derived from an EMBL/GenBank/DDBJ whole genome shotgun (WGS) entry which is preliminary data.</text>
</comment>
<reference evidence="1" key="2">
    <citation type="submission" date="2020-06" db="EMBL/GenBank/DDBJ databases">
        <authorList>
            <person name="Sheffer M."/>
        </authorList>
    </citation>
    <scope>NUCLEOTIDE SEQUENCE</scope>
</reference>
<dbReference type="Proteomes" id="UP000807504">
    <property type="component" value="Unassembled WGS sequence"/>
</dbReference>
<dbReference type="AlphaFoldDB" id="A0A8T0F1C1"/>
<organism evidence="1 2">
    <name type="scientific">Argiope bruennichi</name>
    <name type="common">Wasp spider</name>
    <name type="synonym">Aranea bruennichi</name>
    <dbReference type="NCBI Taxonomy" id="94029"/>
    <lineage>
        <taxon>Eukaryota</taxon>
        <taxon>Metazoa</taxon>
        <taxon>Ecdysozoa</taxon>
        <taxon>Arthropoda</taxon>
        <taxon>Chelicerata</taxon>
        <taxon>Arachnida</taxon>
        <taxon>Araneae</taxon>
        <taxon>Araneomorphae</taxon>
        <taxon>Entelegynae</taxon>
        <taxon>Araneoidea</taxon>
        <taxon>Araneidae</taxon>
        <taxon>Argiope</taxon>
    </lineage>
</organism>
<sequence>MASKTDDCEFEILSDEEPYPDGHEIHCCMPVQYGTAGVEVKSFMLDFSTTCEVPSSWIVRFFYKKLPETGKINCTVSLSRTDNGKHTMQAFALVTFFDFQGHVARFSQVVCTGPVPSGGTIQGDIRDEDNSEIINQRLRVIIALNIYNCHGQF</sequence>
<dbReference type="EMBL" id="JABXBU010000030">
    <property type="protein sequence ID" value="KAF8784887.1"/>
    <property type="molecule type" value="Genomic_DNA"/>
</dbReference>
<protein>
    <submittedName>
        <fullName evidence="1">Uncharacterized protein</fullName>
    </submittedName>
</protein>
<evidence type="ECO:0000313" key="2">
    <source>
        <dbReference type="Proteomes" id="UP000807504"/>
    </source>
</evidence>
<keyword evidence="2" id="KW-1185">Reference proteome</keyword>
<gene>
    <name evidence="1" type="ORF">HNY73_010499</name>
</gene>
<reference evidence="1" key="1">
    <citation type="journal article" date="2020" name="bioRxiv">
        <title>Chromosome-level reference genome of the European wasp spider Argiope bruennichi: a resource for studies on range expansion and evolutionary adaptation.</title>
        <authorList>
            <person name="Sheffer M.M."/>
            <person name="Hoppe A."/>
            <person name="Krehenwinkel H."/>
            <person name="Uhl G."/>
            <person name="Kuss A.W."/>
            <person name="Jensen L."/>
            <person name="Jensen C."/>
            <person name="Gillespie R.G."/>
            <person name="Hoff K.J."/>
            <person name="Prost S."/>
        </authorList>
    </citation>
    <scope>NUCLEOTIDE SEQUENCE</scope>
</reference>
<evidence type="ECO:0000313" key="1">
    <source>
        <dbReference type="EMBL" id="KAF8784887.1"/>
    </source>
</evidence>
<accession>A0A8T0F1C1</accession>